<reference evidence="1 2" key="1">
    <citation type="submission" date="2019-05" db="EMBL/GenBank/DDBJ databases">
        <title>Another draft genome of Portunus trituberculatus and its Hox gene families provides insights of decapod evolution.</title>
        <authorList>
            <person name="Jeong J.-H."/>
            <person name="Song I."/>
            <person name="Kim S."/>
            <person name="Choi T."/>
            <person name="Kim D."/>
            <person name="Ryu S."/>
            <person name="Kim W."/>
        </authorList>
    </citation>
    <scope>NUCLEOTIDE SEQUENCE [LARGE SCALE GENOMIC DNA]</scope>
    <source>
        <tissue evidence="1">Muscle</tissue>
    </source>
</reference>
<name>A0A5B7CDJ3_PORTR</name>
<accession>A0A5B7CDJ3</accession>
<protein>
    <submittedName>
        <fullName evidence="1">Uncharacterized protein</fullName>
    </submittedName>
</protein>
<keyword evidence="2" id="KW-1185">Reference proteome</keyword>
<dbReference type="EMBL" id="VSRR010000004">
    <property type="protein sequence ID" value="MPC07589.1"/>
    <property type="molecule type" value="Genomic_DNA"/>
</dbReference>
<evidence type="ECO:0000313" key="2">
    <source>
        <dbReference type="Proteomes" id="UP000324222"/>
    </source>
</evidence>
<dbReference type="AlphaFoldDB" id="A0A5B7CDJ3"/>
<dbReference type="Proteomes" id="UP000324222">
    <property type="component" value="Unassembled WGS sequence"/>
</dbReference>
<comment type="caution">
    <text evidence="1">The sequence shown here is derived from an EMBL/GenBank/DDBJ whole genome shotgun (WGS) entry which is preliminary data.</text>
</comment>
<organism evidence="1 2">
    <name type="scientific">Portunus trituberculatus</name>
    <name type="common">Swimming crab</name>
    <name type="synonym">Neptunus trituberculatus</name>
    <dbReference type="NCBI Taxonomy" id="210409"/>
    <lineage>
        <taxon>Eukaryota</taxon>
        <taxon>Metazoa</taxon>
        <taxon>Ecdysozoa</taxon>
        <taxon>Arthropoda</taxon>
        <taxon>Crustacea</taxon>
        <taxon>Multicrustacea</taxon>
        <taxon>Malacostraca</taxon>
        <taxon>Eumalacostraca</taxon>
        <taxon>Eucarida</taxon>
        <taxon>Decapoda</taxon>
        <taxon>Pleocyemata</taxon>
        <taxon>Brachyura</taxon>
        <taxon>Eubrachyura</taxon>
        <taxon>Portunoidea</taxon>
        <taxon>Portunidae</taxon>
        <taxon>Portuninae</taxon>
        <taxon>Portunus</taxon>
    </lineage>
</organism>
<evidence type="ECO:0000313" key="1">
    <source>
        <dbReference type="EMBL" id="MPC07589.1"/>
    </source>
</evidence>
<gene>
    <name evidence="1" type="ORF">E2C01_000152</name>
</gene>
<sequence length="98" mass="10683">MANSWLRVSEATEAVTGRRCTHAGFRGNTGWAPWLSQLFGTRPRAHPSVRVPRTILGPVLNCSDEKVNLRTVTRSNFAALRTKTNGTGGEAEVTEGVF</sequence>
<proteinExistence type="predicted"/>